<name>A0A2U1JLK6_9BACI</name>
<reference evidence="2 3" key="1">
    <citation type="submission" date="2018-04" db="EMBL/GenBank/DDBJ databases">
        <title>Camelliibacillus theae gen. nov., sp. nov., isolated from Pu'er tea.</title>
        <authorList>
            <person name="Niu L."/>
        </authorList>
    </citation>
    <scope>NUCLEOTIDE SEQUENCE [LARGE SCALE GENOMIC DNA]</scope>
    <source>
        <strain evidence="2 3">T8</strain>
    </source>
</reference>
<protein>
    <submittedName>
        <fullName evidence="2">Polysaccharide pyruvyl transferase</fullName>
    </submittedName>
</protein>
<keyword evidence="3" id="KW-1185">Reference proteome</keyword>
<dbReference type="Proteomes" id="UP000245998">
    <property type="component" value="Unassembled WGS sequence"/>
</dbReference>
<dbReference type="Pfam" id="PF04230">
    <property type="entry name" value="PS_pyruv_trans"/>
    <property type="match status" value="1"/>
</dbReference>
<evidence type="ECO:0000313" key="3">
    <source>
        <dbReference type="Proteomes" id="UP000245998"/>
    </source>
</evidence>
<evidence type="ECO:0000259" key="1">
    <source>
        <dbReference type="Pfam" id="PF04230"/>
    </source>
</evidence>
<dbReference type="InterPro" id="IPR007345">
    <property type="entry name" value="Polysacch_pyruvyl_Trfase"/>
</dbReference>
<dbReference type="GO" id="GO:0016740">
    <property type="term" value="F:transferase activity"/>
    <property type="evidence" value="ECO:0007669"/>
    <property type="project" value="UniProtKB-KW"/>
</dbReference>
<accession>A0A2U1JLK6</accession>
<organism evidence="2 3">
    <name type="scientific">Pueribacillus theae</name>
    <dbReference type="NCBI Taxonomy" id="2171751"/>
    <lineage>
        <taxon>Bacteria</taxon>
        <taxon>Bacillati</taxon>
        <taxon>Bacillota</taxon>
        <taxon>Bacilli</taxon>
        <taxon>Bacillales</taxon>
        <taxon>Bacillaceae</taxon>
        <taxon>Pueribacillus</taxon>
    </lineage>
</organism>
<feature type="domain" description="Polysaccharide pyruvyl transferase" evidence="1">
    <location>
        <begin position="13"/>
        <end position="311"/>
    </location>
</feature>
<keyword evidence="2" id="KW-0808">Transferase</keyword>
<gene>
    <name evidence="2" type="ORF">DCC39_17870</name>
</gene>
<dbReference type="AlphaFoldDB" id="A0A2U1JLK6"/>
<dbReference type="PANTHER" id="PTHR36836">
    <property type="entry name" value="COLANIC ACID BIOSYNTHESIS PROTEIN WCAK"/>
    <property type="match status" value="1"/>
</dbReference>
<proteinExistence type="predicted"/>
<sequence length="383" mass="43215">MTIGIVGNYGNDNLGDDAILEGIIIQLEDAYQISRNEILVFSNNPEQTRQKYGVQSVNLFQRKKTDAMKFIATMVHHKPIIGQLDVLLIGGGGILMDLYRNGPIVYGMYGWLARRANTPVAIYGAGAGPIESTLGKILLRSLVNGAEMVTVRDPKSKKLLESIGVNKQIDVISDPAFFVEAPGKKAQAKKGFHIGVTAVPYCNKTYWPVDHTEKYHHYIRGMAQNLDHIIEANPDTVIHFFSTKHPYDTEAAKDIRQLMKHKDCTAVLDRMLTHEEVLQIISGLDLVIGTRLHSLILAIVTETPVLAVSYHRKVQDFMDSADCGRYVISIDKLHEHPRFFLDQLHEMRRSWDGTRTRFKAILHDLKNKTPSGMELLKHIYPKH</sequence>
<evidence type="ECO:0000313" key="2">
    <source>
        <dbReference type="EMBL" id="PWA05763.1"/>
    </source>
</evidence>
<dbReference type="RefSeq" id="WP_116556248.1">
    <property type="nucleotide sequence ID" value="NZ_QCZG01000065.1"/>
</dbReference>
<dbReference type="EMBL" id="QCZG01000065">
    <property type="protein sequence ID" value="PWA05763.1"/>
    <property type="molecule type" value="Genomic_DNA"/>
</dbReference>
<dbReference type="PANTHER" id="PTHR36836:SF1">
    <property type="entry name" value="COLANIC ACID BIOSYNTHESIS PROTEIN WCAK"/>
    <property type="match status" value="1"/>
</dbReference>
<comment type="caution">
    <text evidence="2">The sequence shown here is derived from an EMBL/GenBank/DDBJ whole genome shotgun (WGS) entry which is preliminary data.</text>
</comment>